<keyword evidence="3" id="KW-1185">Reference proteome</keyword>
<dbReference type="SUPFAM" id="SSF52833">
    <property type="entry name" value="Thioredoxin-like"/>
    <property type="match status" value="1"/>
</dbReference>
<dbReference type="EMBL" id="OCMF01000002">
    <property type="protein sequence ID" value="SOC80445.1"/>
    <property type="molecule type" value="Genomic_DNA"/>
</dbReference>
<evidence type="ECO:0000313" key="2">
    <source>
        <dbReference type="EMBL" id="SOC80445.1"/>
    </source>
</evidence>
<sequence>MEFLKKNWSNILLIAFIVLLFIPQTRKPLQVGLNRLIAFSPSTVSEKDREVLDNYNWNLRKLDGTPVNFSQSTGRVAIINLWATWCPPCIAEMPSFEKLYEDYGNKVDFYFVSSEEAEKLHRFLEKKNYRLPVYQPLSMPPGQMQSTSLPTTYLLSKNGKIVVDKKGSANWNDSGFRKTLDKLLEERL</sequence>
<dbReference type="InterPro" id="IPR036249">
    <property type="entry name" value="Thioredoxin-like_sf"/>
</dbReference>
<dbReference type="AlphaFoldDB" id="A0A285X550"/>
<protein>
    <submittedName>
        <fullName evidence="2">Thiol-disulfide isomerase or thioredoxin</fullName>
    </submittedName>
</protein>
<dbReference type="PROSITE" id="PS51352">
    <property type="entry name" value="THIOREDOXIN_2"/>
    <property type="match status" value="1"/>
</dbReference>
<dbReference type="Proteomes" id="UP000219193">
    <property type="component" value="Unassembled WGS sequence"/>
</dbReference>
<dbReference type="Pfam" id="PF08534">
    <property type="entry name" value="Redoxin"/>
    <property type="match status" value="1"/>
</dbReference>
<gene>
    <name evidence="2" type="ORF">SAMN06296241_1995</name>
</gene>
<evidence type="ECO:0000313" key="3">
    <source>
        <dbReference type="Proteomes" id="UP000219193"/>
    </source>
</evidence>
<feature type="domain" description="Thioredoxin" evidence="1">
    <location>
        <begin position="30"/>
        <end position="185"/>
    </location>
</feature>
<dbReference type="GO" id="GO:0016853">
    <property type="term" value="F:isomerase activity"/>
    <property type="evidence" value="ECO:0007669"/>
    <property type="project" value="UniProtKB-KW"/>
</dbReference>
<dbReference type="InterPro" id="IPR050553">
    <property type="entry name" value="Thioredoxin_ResA/DsbE_sf"/>
</dbReference>
<dbReference type="PANTHER" id="PTHR42852:SF17">
    <property type="entry name" value="THIOREDOXIN-LIKE PROTEIN HI_1115"/>
    <property type="match status" value="1"/>
</dbReference>
<name>A0A285X550_9FLAO</name>
<dbReference type="CDD" id="cd02966">
    <property type="entry name" value="TlpA_like_family"/>
    <property type="match status" value="1"/>
</dbReference>
<dbReference type="OrthoDB" id="9815205at2"/>
<reference evidence="3" key="1">
    <citation type="submission" date="2017-09" db="EMBL/GenBank/DDBJ databases">
        <authorList>
            <person name="Varghese N."/>
            <person name="Submissions S."/>
        </authorList>
    </citation>
    <scope>NUCLEOTIDE SEQUENCE [LARGE SCALE GENOMIC DNA]</scope>
    <source>
        <strain evidence="3">CGMCC 1.12641</strain>
    </source>
</reference>
<evidence type="ECO:0000259" key="1">
    <source>
        <dbReference type="PROSITE" id="PS51352"/>
    </source>
</evidence>
<dbReference type="RefSeq" id="WP_097056216.1">
    <property type="nucleotide sequence ID" value="NZ_OCMF01000002.1"/>
</dbReference>
<dbReference type="PANTHER" id="PTHR42852">
    <property type="entry name" value="THIOL:DISULFIDE INTERCHANGE PROTEIN DSBE"/>
    <property type="match status" value="1"/>
</dbReference>
<dbReference type="GO" id="GO:0016491">
    <property type="term" value="F:oxidoreductase activity"/>
    <property type="evidence" value="ECO:0007669"/>
    <property type="project" value="InterPro"/>
</dbReference>
<dbReference type="Gene3D" id="3.40.30.10">
    <property type="entry name" value="Glutaredoxin"/>
    <property type="match status" value="1"/>
</dbReference>
<keyword evidence="2" id="KW-0413">Isomerase</keyword>
<dbReference type="InterPro" id="IPR013766">
    <property type="entry name" value="Thioredoxin_domain"/>
</dbReference>
<organism evidence="2 3">
    <name type="scientific">Salinimicrobium sediminis</name>
    <dbReference type="NCBI Taxonomy" id="1343891"/>
    <lineage>
        <taxon>Bacteria</taxon>
        <taxon>Pseudomonadati</taxon>
        <taxon>Bacteroidota</taxon>
        <taxon>Flavobacteriia</taxon>
        <taxon>Flavobacteriales</taxon>
        <taxon>Flavobacteriaceae</taxon>
        <taxon>Salinimicrobium</taxon>
    </lineage>
</organism>
<proteinExistence type="predicted"/>
<dbReference type="InterPro" id="IPR013740">
    <property type="entry name" value="Redoxin"/>
</dbReference>
<accession>A0A285X550</accession>